<dbReference type="AlphaFoldDB" id="A0A7R9F8M3"/>
<sequence length="117" mass="13191">MGRREMIVLLTLFSISQGLVMAARSQTVMVMARRSSLWSSHAQLYVLDLVRFRNIPRFLQNNNNSSSGTHSNDGKHHLRNIEGVPPVVVGDIAVVFLHTEKPSAENFVIYVKPFDEV</sequence>
<name>A0A7R9F8M3_9NEOP</name>
<reference evidence="2" key="1">
    <citation type="submission" date="2020-11" db="EMBL/GenBank/DDBJ databases">
        <authorList>
            <person name="Tran Van P."/>
        </authorList>
    </citation>
    <scope>NUCLEOTIDE SEQUENCE</scope>
</reference>
<evidence type="ECO:0000256" key="1">
    <source>
        <dbReference type="SAM" id="SignalP"/>
    </source>
</evidence>
<protein>
    <submittedName>
        <fullName evidence="2">Uncharacterized protein</fullName>
    </submittedName>
</protein>
<feature type="chain" id="PRO_5031091273" evidence="1">
    <location>
        <begin position="23"/>
        <end position="117"/>
    </location>
</feature>
<accession>A0A7R9F8M3</accession>
<keyword evidence="1" id="KW-0732">Signal</keyword>
<feature type="signal peptide" evidence="1">
    <location>
        <begin position="1"/>
        <end position="22"/>
    </location>
</feature>
<proteinExistence type="predicted"/>
<gene>
    <name evidence="2" type="ORF">TBIB3V08_LOCUS10242</name>
</gene>
<organism evidence="2">
    <name type="scientific">Timema bartmani</name>
    <dbReference type="NCBI Taxonomy" id="61472"/>
    <lineage>
        <taxon>Eukaryota</taxon>
        <taxon>Metazoa</taxon>
        <taxon>Ecdysozoa</taxon>
        <taxon>Arthropoda</taxon>
        <taxon>Hexapoda</taxon>
        <taxon>Insecta</taxon>
        <taxon>Pterygota</taxon>
        <taxon>Neoptera</taxon>
        <taxon>Polyneoptera</taxon>
        <taxon>Phasmatodea</taxon>
        <taxon>Timematodea</taxon>
        <taxon>Timematoidea</taxon>
        <taxon>Timematidae</taxon>
        <taxon>Timema</taxon>
    </lineage>
</organism>
<dbReference type="EMBL" id="OD569415">
    <property type="protein sequence ID" value="CAD7447946.1"/>
    <property type="molecule type" value="Genomic_DNA"/>
</dbReference>
<evidence type="ECO:0000313" key="2">
    <source>
        <dbReference type="EMBL" id="CAD7447946.1"/>
    </source>
</evidence>